<evidence type="ECO:0000313" key="1">
    <source>
        <dbReference type="EMBL" id="JAD57795.1"/>
    </source>
</evidence>
<sequence length="34" mass="3953">MKSDLNTAVNLGFRSRANMEISRQQRLQSYLNPN</sequence>
<protein>
    <submittedName>
        <fullName evidence="1">Uncharacterized protein</fullName>
    </submittedName>
</protein>
<reference evidence="1" key="1">
    <citation type="submission" date="2014-09" db="EMBL/GenBank/DDBJ databases">
        <authorList>
            <person name="Magalhaes I.L.F."/>
            <person name="Oliveira U."/>
            <person name="Santos F.R."/>
            <person name="Vidigal T.H.D.A."/>
            <person name="Brescovit A.D."/>
            <person name="Santos A.J."/>
        </authorList>
    </citation>
    <scope>NUCLEOTIDE SEQUENCE</scope>
    <source>
        <tissue evidence="1">Shoot tissue taken approximately 20 cm above the soil surface</tissue>
    </source>
</reference>
<reference evidence="1" key="2">
    <citation type="journal article" date="2015" name="Data Brief">
        <title>Shoot transcriptome of the giant reed, Arundo donax.</title>
        <authorList>
            <person name="Barrero R.A."/>
            <person name="Guerrero F.D."/>
            <person name="Moolhuijzen P."/>
            <person name="Goolsby J.A."/>
            <person name="Tidwell J."/>
            <person name="Bellgard S.E."/>
            <person name="Bellgard M.I."/>
        </authorList>
    </citation>
    <scope>NUCLEOTIDE SEQUENCE</scope>
    <source>
        <tissue evidence="1">Shoot tissue taken approximately 20 cm above the soil surface</tissue>
    </source>
</reference>
<name>A0A0A9B992_ARUDO</name>
<dbReference type="AlphaFoldDB" id="A0A0A9B992"/>
<organism evidence="1">
    <name type="scientific">Arundo donax</name>
    <name type="common">Giant reed</name>
    <name type="synonym">Donax arundinaceus</name>
    <dbReference type="NCBI Taxonomy" id="35708"/>
    <lineage>
        <taxon>Eukaryota</taxon>
        <taxon>Viridiplantae</taxon>
        <taxon>Streptophyta</taxon>
        <taxon>Embryophyta</taxon>
        <taxon>Tracheophyta</taxon>
        <taxon>Spermatophyta</taxon>
        <taxon>Magnoliopsida</taxon>
        <taxon>Liliopsida</taxon>
        <taxon>Poales</taxon>
        <taxon>Poaceae</taxon>
        <taxon>PACMAD clade</taxon>
        <taxon>Arundinoideae</taxon>
        <taxon>Arundineae</taxon>
        <taxon>Arundo</taxon>
    </lineage>
</organism>
<accession>A0A0A9B992</accession>
<proteinExistence type="predicted"/>
<dbReference type="EMBL" id="GBRH01240100">
    <property type="protein sequence ID" value="JAD57795.1"/>
    <property type="molecule type" value="Transcribed_RNA"/>
</dbReference>